<dbReference type="SMART" id="SM00451">
    <property type="entry name" value="ZnF_U1"/>
    <property type="match status" value="1"/>
</dbReference>
<dbReference type="InterPro" id="IPR026811">
    <property type="entry name" value="CIZ1"/>
</dbReference>
<evidence type="ECO:0000256" key="5">
    <source>
        <dbReference type="ARBA" id="ARBA00023242"/>
    </source>
</evidence>
<dbReference type="PANTHER" id="PTHR15491:SF9">
    <property type="entry name" value="CIP1-INTERACTING ZINC FINGER PROTEIN"/>
    <property type="match status" value="1"/>
</dbReference>
<feature type="region of interest" description="Disordered" evidence="6">
    <location>
        <begin position="31"/>
        <end position="93"/>
    </location>
</feature>
<evidence type="ECO:0000313" key="8">
    <source>
        <dbReference type="EMBL" id="GCB72099.1"/>
    </source>
</evidence>
<accession>A0A401PG67</accession>
<sequence>KSEGIRCPEYMDEFFALDKVDDPQGILAQKIKSVQTDKMDDVSKGDQDCERHRYNLRNNMDENTEITENSSTTCGEPSSEQIQAHSPLPDEYKLGPYKPNNPVGLNYVVPKAGYYCKLCCLFYTSEETAKQTHCGTVDHYQRLKKTLAKQAMDYWREKKQQIIQE</sequence>
<keyword evidence="2" id="KW-0479">Metal-binding</keyword>
<dbReference type="STRING" id="75743.A0A401PG67"/>
<comment type="caution">
    <text evidence="8">The sequence shown here is derived from an EMBL/GenBank/DDBJ whole genome shotgun (WGS) entry which is preliminary data.</text>
</comment>
<dbReference type="PANTHER" id="PTHR15491">
    <property type="match status" value="1"/>
</dbReference>
<feature type="compositionally biased region" description="Basic and acidic residues" evidence="6">
    <location>
        <begin position="35"/>
        <end position="53"/>
    </location>
</feature>
<dbReference type="GO" id="GO:0008270">
    <property type="term" value="F:zinc ion binding"/>
    <property type="evidence" value="ECO:0007669"/>
    <property type="project" value="UniProtKB-KW"/>
</dbReference>
<evidence type="ECO:0000313" key="9">
    <source>
        <dbReference type="Proteomes" id="UP000288216"/>
    </source>
</evidence>
<feature type="domain" description="Matrin-type" evidence="7">
    <location>
        <begin position="114"/>
        <end position="145"/>
    </location>
</feature>
<evidence type="ECO:0000256" key="6">
    <source>
        <dbReference type="SAM" id="MobiDB-lite"/>
    </source>
</evidence>
<evidence type="ECO:0000256" key="3">
    <source>
        <dbReference type="ARBA" id="ARBA00022771"/>
    </source>
</evidence>
<dbReference type="EMBL" id="BFAA01002032">
    <property type="protein sequence ID" value="GCB72099.1"/>
    <property type="molecule type" value="Genomic_DNA"/>
</dbReference>
<organism evidence="8 9">
    <name type="scientific">Scyliorhinus torazame</name>
    <name type="common">Cloudy catshark</name>
    <name type="synonym">Catulus torazame</name>
    <dbReference type="NCBI Taxonomy" id="75743"/>
    <lineage>
        <taxon>Eukaryota</taxon>
        <taxon>Metazoa</taxon>
        <taxon>Chordata</taxon>
        <taxon>Craniata</taxon>
        <taxon>Vertebrata</taxon>
        <taxon>Chondrichthyes</taxon>
        <taxon>Elasmobranchii</taxon>
        <taxon>Galeomorphii</taxon>
        <taxon>Galeoidea</taxon>
        <taxon>Carcharhiniformes</taxon>
        <taxon>Scyliorhinidae</taxon>
        <taxon>Scyliorhinus</taxon>
    </lineage>
</organism>
<feature type="compositionally biased region" description="Polar residues" evidence="6">
    <location>
        <begin position="74"/>
        <end position="84"/>
    </location>
</feature>
<name>A0A401PG67_SCYTO</name>
<keyword evidence="9" id="KW-1185">Reference proteome</keyword>
<gene>
    <name evidence="8" type="ORF">scyTo_0006169</name>
</gene>
<dbReference type="InterPro" id="IPR000690">
    <property type="entry name" value="Matrin/U1-C_Znf_C2H2"/>
</dbReference>
<dbReference type="GO" id="GO:0003676">
    <property type="term" value="F:nucleic acid binding"/>
    <property type="evidence" value="ECO:0007669"/>
    <property type="project" value="InterPro"/>
</dbReference>
<comment type="subcellular location">
    <subcellularLocation>
        <location evidence="1">Nucleus</location>
    </subcellularLocation>
</comment>
<dbReference type="GO" id="GO:0005634">
    <property type="term" value="C:nucleus"/>
    <property type="evidence" value="ECO:0007669"/>
    <property type="project" value="UniProtKB-SubCell"/>
</dbReference>
<evidence type="ECO:0000256" key="4">
    <source>
        <dbReference type="ARBA" id="ARBA00022833"/>
    </source>
</evidence>
<evidence type="ECO:0000256" key="2">
    <source>
        <dbReference type="ARBA" id="ARBA00022723"/>
    </source>
</evidence>
<keyword evidence="3" id="KW-0863">Zinc-finger</keyword>
<protein>
    <recommendedName>
        <fullName evidence="7">Matrin-type domain-containing protein</fullName>
    </recommendedName>
</protein>
<keyword evidence="4" id="KW-0862">Zinc</keyword>
<dbReference type="Proteomes" id="UP000288216">
    <property type="component" value="Unassembled WGS sequence"/>
</dbReference>
<dbReference type="AlphaFoldDB" id="A0A401PG67"/>
<keyword evidence="5" id="KW-0539">Nucleus</keyword>
<feature type="non-terminal residue" evidence="8">
    <location>
        <position position="1"/>
    </location>
</feature>
<evidence type="ECO:0000256" key="1">
    <source>
        <dbReference type="ARBA" id="ARBA00004123"/>
    </source>
</evidence>
<dbReference type="OrthoDB" id="10072641at2759"/>
<dbReference type="PROSITE" id="PS50171">
    <property type="entry name" value="ZF_MATRIN"/>
    <property type="match status" value="1"/>
</dbReference>
<evidence type="ECO:0000259" key="7">
    <source>
        <dbReference type="PROSITE" id="PS50171"/>
    </source>
</evidence>
<proteinExistence type="predicted"/>
<reference evidence="8 9" key="1">
    <citation type="journal article" date="2018" name="Nat. Ecol. Evol.">
        <title>Shark genomes provide insights into elasmobranch evolution and the origin of vertebrates.</title>
        <authorList>
            <person name="Hara Y"/>
            <person name="Yamaguchi K"/>
            <person name="Onimaru K"/>
            <person name="Kadota M"/>
            <person name="Koyanagi M"/>
            <person name="Keeley SD"/>
            <person name="Tatsumi K"/>
            <person name="Tanaka K"/>
            <person name="Motone F"/>
            <person name="Kageyama Y"/>
            <person name="Nozu R"/>
            <person name="Adachi N"/>
            <person name="Nishimura O"/>
            <person name="Nakagawa R"/>
            <person name="Tanegashima C"/>
            <person name="Kiyatake I"/>
            <person name="Matsumoto R"/>
            <person name="Murakumo K"/>
            <person name="Nishida K"/>
            <person name="Terakita A"/>
            <person name="Kuratani S"/>
            <person name="Sato K"/>
            <person name="Hyodo S Kuraku.S."/>
        </authorList>
    </citation>
    <scope>NUCLEOTIDE SEQUENCE [LARGE SCALE GENOMIC DNA]</scope>
</reference>
<dbReference type="InterPro" id="IPR003604">
    <property type="entry name" value="Matrin/U1-like-C_Znf_C2H2"/>
</dbReference>